<accession>A0A3N2BEV5</accession>
<reference evidence="2 3" key="1">
    <citation type="submission" date="2018-11" db="EMBL/GenBank/DDBJ databases">
        <title>Sequencing the genomes of 1000 actinobacteria strains.</title>
        <authorList>
            <person name="Klenk H.-P."/>
        </authorList>
    </citation>
    <scope>NUCLEOTIDE SEQUENCE [LARGE SCALE GENOMIC DNA]</scope>
    <source>
        <strain evidence="2 3">DSM 11294</strain>
    </source>
</reference>
<feature type="transmembrane region" description="Helical" evidence="1">
    <location>
        <begin position="192"/>
        <end position="212"/>
    </location>
</feature>
<dbReference type="AlphaFoldDB" id="A0A3N2BEV5"/>
<evidence type="ECO:0000313" key="3">
    <source>
        <dbReference type="Proteomes" id="UP000280668"/>
    </source>
</evidence>
<keyword evidence="3" id="KW-1185">Reference proteome</keyword>
<gene>
    <name evidence="2" type="ORF">EDD31_2168</name>
</gene>
<feature type="transmembrane region" description="Helical" evidence="1">
    <location>
        <begin position="109"/>
        <end position="129"/>
    </location>
</feature>
<keyword evidence="1" id="KW-0472">Membrane</keyword>
<feature type="transmembrane region" description="Helical" evidence="1">
    <location>
        <begin position="71"/>
        <end position="89"/>
    </location>
</feature>
<protein>
    <submittedName>
        <fullName evidence="2">Uncharacterized protein</fullName>
    </submittedName>
</protein>
<name>A0A3N2BEV5_9MICO</name>
<proteinExistence type="predicted"/>
<comment type="caution">
    <text evidence="2">The sequence shown here is derived from an EMBL/GenBank/DDBJ whole genome shotgun (WGS) entry which is preliminary data.</text>
</comment>
<feature type="transmembrane region" description="Helical" evidence="1">
    <location>
        <begin position="135"/>
        <end position="155"/>
    </location>
</feature>
<evidence type="ECO:0000313" key="2">
    <source>
        <dbReference type="EMBL" id="ROR73779.1"/>
    </source>
</evidence>
<keyword evidence="1" id="KW-1133">Transmembrane helix</keyword>
<evidence type="ECO:0000256" key="1">
    <source>
        <dbReference type="SAM" id="Phobius"/>
    </source>
</evidence>
<keyword evidence="1" id="KW-0812">Transmembrane</keyword>
<dbReference type="Proteomes" id="UP000280668">
    <property type="component" value="Unassembled WGS sequence"/>
</dbReference>
<dbReference type="EMBL" id="RKHK01000001">
    <property type="protein sequence ID" value="ROR73779.1"/>
    <property type="molecule type" value="Genomic_DNA"/>
</dbReference>
<feature type="transmembrane region" description="Helical" evidence="1">
    <location>
        <begin position="33"/>
        <end position="51"/>
    </location>
</feature>
<sequence length="225" mass="23633">MGADGSSYLRVRAGVDRAAVTTLRMLLVSRLVTLRRLLALVAVWCLVPVASRVGGVRVRPDGMTLDEPLEHLGAMALCLPGLVLLPLLAEPAPWLSWNASRPLAPVRTLRIAAVVGVGAVAGAIPLLLLPPGVPIAHFLALWMLLISLGVLIAVAVGSAYGALGSVLFVALMSVPGLVPYEANIVYNGSARPYLFGAAGLAVVLAVICYARWDEGTTRRQEFVAD</sequence>
<feature type="transmembrane region" description="Helical" evidence="1">
    <location>
        <begin position="162"/>
        <end position="180"/>
    </location>
</feature>
<organism evidence="2 3">
    <name type="scientific">Bogoriella caseilytica</name>
    <dbReference type="NCBI Taxonomy" id="56055"/>
    <lineage>
        <taxon>Bacteria</taxon>
        <taxon>Bacillati</taxon>
        <taxon>Actinomycetota</taxon>
        <taxon>Actinomycetes</taxon>
        <taxon>Micrococcales</taxon>
        <taxon>Bogoriellaceae</taxon>
        <taxon>Bogoriella</taxon>
    </lineage>
</organism>